<evidence type="ECO:0000256" key="1">
    <source>
        <dbReference type="ARBA" id="ARBA00000695"/>
    </source>
</evidence>
<keyword evidence="11" id="KW-0119">Carbohydrate metabolism</keyword>
<evidence type="ECO:0000259" key="14">
    <source>
        <dbReference type="SMART" id="SM00656"/>
    </source>
</evidence>
<dbReference type="PANTHER" id="PTHR31683:SF18">
    <property type="entry name" value="PECTATE LYASE 21-RELATED"/>
    <property type="match status" value="1"/>
</dbReference>
<evidence type="ECO:0000256" key="3">
    <source>
        <dbReference type="ARBA" id="ARBA00004613"/>
    </source>
</evidence>
<dbReference type="Proteomes" id="UP001140513">
    <property type="component" value="Unassembled WGS sequence"/>
</dbReference>
<dbReference type="EC" id="4.2.2.2" evidence="5"/>
<sequence>MRFSSFIPLGLSALALAAPTPTIKKNGIYARQNGTSSGNSTSSDSPIGYASQNGGTTGGAGGSAVSVSTLEELQAAVEGDEAAVITITSSIKGSGDNVKVGSNKSILGKDSSVVLENFTITVKEAKNVIIRNLAIQKVVGGDAIAVQKSENVWLDHLDVSSDRDHDKDYYDGLIDLTHAADFVTISNTKLHDHWKASLVGHSDSNADEDTGHLRVTYHNNHWENINSRGPSLRFGTGHFFNNYYNAVSDGINARLGAQVLVENNVWVDSKKPLYSVDDDAGAVASGNDFGSAENTAPDGTLTSVPYTYDLIEASAVEAAVVGTAGNTLTF</sequence>
<gene>
    <name evidence="15" type="ORF">N0V89_010107</name>
</gene>
<keyword evidence="10 11" id="KW-0456">Lyase</keyword>
<dbReference type="GeneID" id="80913637"/>
<comment type="subcellular location">
    <subcellularLocation>
        <location evidence="3 11">Secreted</location>
    </subcellularLocation>
</comment>
<comment type="similarity">
    <text evidence="4 11">Belongs to the polysaccharide lyase 1 family.</text>
</comment>
<dbReference type="GO" id="GO:0046872">
    <property type="term" value="F:metal ion binding"/>
    <property type="evidence" value="ECO:0007669"/>
    <property type="project" value="UniProtKB-KW"/>
</dbReference>
<keyword evidence="11" id="KW-0624">Polysaccharide degradation</keyword>
<keyword evidence="6 11" id="KW-0964">Secreted</keyword>
<comment type="caution">
    <text evidence="15">The sequence shown here is derived from an EMBL/GenBank/DDBJ whole genome shotgun (WGS) entry which is preliminary data.</text>
</comment>
<keyword evidence="7" id="KW-0479">Metal-binding</keyword>
<feature type="chain" id="PRO_5040810923" description="pectate lyase" evidence="13">
    <location>
        <begin position="18"/>
        <end position="330"/>
    </location>
</feature>
<comment type="catalytic activity">
    <reaction evidence="1">
        <text>Eliminative cleavage of (1-&gt;4)-alpha-D-galacturonan to give oligosaccharides with 4-deoxy-alpha-D-galact-4-enuronosyl groups at their non-reducing ends.</text>
        <dbReference type="EC" id="4.2.2.2"/>
    </reaction>
</comment>
<evidence type="ECO:0000256" key="6">
    <source>
        <dbReference type="ARBA" id="ARBA00022525"/>
    </source>
</evidence>
<evidence type="ECO:0000256" key="5">
    <source>
        <dbReference type="ARBA" id="ARBA00012272"/>
    </source>
</evidence>
<dbReference type="GO" id="GO:0005576">
    <property type="term" value="C:extracellular region"/>
    <property type="evidence" value="ECO:0007669"/>
    <property type="project" value="UniProtKB-SubCell"/>
</dbReference>
<dbReference type="GO" id="GO:0000272">
    <property type="term" value="P:polysaccharide catabolic process"/>
    <property type="evidence" value="ECO:0007669"/>
    <property type="project" value="UniProtKB-KW"/>
</dbReference>
<evidence type="ECO:0000256" key="4">
    <source>
        <dbReference type="ARBA" id="ARBA00010980"/>
    </source>
</evidence>
<dbReference type="SMART" id="SM00656">
    <property type="entry name" value="Amb_all"/>
    <property type="match status" value="1"/>
</dbReference>
<keyword evidence="9" id="KW-0106">Calcium</keyword>
<reference evidence="15" key="1">
    <citation type="submission" date="2022-10" db="EMBL/GenBank/DDBJ databases">
        <title>Tapping the CABI collections for fungal endophytes: first genome assemblies for Collariella, Neodidymelliopsis, Ascochyta clinopodiicola, Didymella pomorum, Didymosphaeria variabile, Neocosmospora piperis and Neocucurbitaria cava.</title>
        <authorList>
            <person name="Hill R."/>
        </authorList>
    </citation>
    <scope>NUCLEOTIDE SEQUENCE</scope>
    <source>
        <strain evidence="15">IMI 356815</strain>
    </source>
</reference>
<feature type="domain" description="Pectate lyase" evidence="14">
    <location>
        <begin position="60"/>
        <end position="272"/>
    </location>
</feature>
<feature type="signal peptide" evidence="13">
    <location>
        <begin position="1"/>
        <end position="17"/>
    </location>
</feature>
<proteinExistence type="inferred from homology"/>
<dbReference type="AlphaFoldDB" id="A0A9W8XGF2"/>
<dbReference type="PANTHER" id="PTHR31683">
    <property type="entry name" value="PECTATE LYASE 18-RELATED"/>
    <property type="match status" value="1"/>
</dbReference>
<evidence type="ECO:0000256" key="9">
    <source>
        <dbReference type="ARBA" id="ARBA00022837"/>
    </source>
</evidence>
<evidence type="ECO:0000256" key="8">
    <source>
        <dbReference type="ARBA" id="ARBA00022729"/>
    </source>
</evidence>
<keyword evidence="8 13" id="KW-0732">Signal</keyword>
<evidence type="ECO:0000313" key="15">
    <source>
        <dbReference type="EMBL" id="KAJ4348729.1"/>
    </source>
</evidence>
<protein>
    <recommendedName>
        <fullName evidence="5">pectate lyase</fullName>
        <ecNumber evidence="5">4.2.2.2</ecNumber>
    </recommendedName>
</protein>
<feature type="region of interest" description="Disordered" evidence="12">
    <location>
        <begin position="28"/>
        <end position="63"/>
    </location>
</feature>
<dbReference type="Gene3D" id="2.160.20.10">
    <property type="entry name" value="Single-stranded right-handed beta-helix, Pectin lyase-like"/>
    <property type="match status" value="1"/>
</dbReference>
<organism evidence="15 16">
    <name type="scientific">Didymosphaeria variabile</name>
    <dbReference type="NCBI Taxonomy" id="1932322"/>
    <lineage>
        <taxon>Eukaryota</taxon>
        <taxon>Fungi</taxon>
        <taxon>Dikarya</taxon>
        <taxon>Ascomycota</taxon>
        <taxon>Pezizomycotina</taxon>
        <taxon>Dothideomycetes</taxon>
        <taxon>Pleosporomycetidae</taxon>
        <taxon>Pleosporales</taxon>
        <taxon>Massarineae</taxon>
        <taxon>Didymosphaeriaceae</taxon>
        <taxon>Didymosphaeria</taxon>
    </lineage>
</organism>
<dbReference type="EMBL" id="JAPEUX010000007">
    <property type="protein sequence ID" value="KAJ4348729.1"/>
    <property type="molecule type" value="Genomic_DNA"/>
</dbReference>
<comment type="cofactor">
    <cofactor evidence="2">
        <name>Ca(2+)</name>
        <dbReference type="ChEBI" id="CHEBI:29108"/>
    </cofactor>
</comment>
<evidence type="ECO:0000256" key="11">
    <source>
        <dbReference type="RuleBase" id="RU361173"/>
    </source>
</evidence>
<dbReference type="InterPro" id="IPR045032">
    <property type="entry name" value="PEL"/>
</dbReference>
<name>A0A9W8XGF2_9PLEO</name>
<dbReference type="GO" id="GO:0030570">
    <property type="term" value="F:pectate lyase activity"/>
    <property type="evidence" value="ECO:0007669"/>
    <property type="project" value="UniProtKB-EC"/>
</dbReference>
<keyword evidence="16" id="KW-1185">Reference proteome</keyword>
<dbReference type="InterPro" id="IPR002022">
    <property type="entry name" value="Pec_lyase"/>
</dbReference>
<feature type="compositionally biased region" description="Low complexity" evidence="12">
    <location>
        <begin position="33"/>
        <end position="43"/>
    </location>
</feature>
<evidence type="ECO:0000256" key="12">
    <source>
        <dbReference type="SAM" id="MobiDB-lite"/>
    </source>
</evidence>
<evidence type="ECO:0000256" key="13">
    <source>
        <dbReference type="SAM" id="SignalP"/>
    </source>
</evidence>
<evidence type="ECO:0000256" key="7">
    <source>
        <dbReference type="ARBA" id="ARBA00022723"/>
    </source>
</evidence>
<dbReference type="SUPFAM" id="SSF51126">
    <property type="entry name" value="Pectin lyase-like"/>
    <property type="match status" value="1"/>
</dbReference>
<dbReference type="InterPro" id="IPR012334">
    <property type="entry name" value="Pectin_lyas_fold"/>
</dbReference>
<evidence type="ECO:0000256" key="2">
    <source>
        <dbReference type="ARBA" id="ARBA00001913"/>
    </source>
</evidence>
<accession>A0A9W8XGF2</accession>
<dbReference type="FunFam" id="2.160.20.10:FF:000036">
    <property type="entry name" value="Pectate lyase A"/>
    <property type="match status" value="1"/>
</dbReference>
<evidence type="ECO:0000313" key="16">
    <source>
        <dbReference type="Proteomes" id="UP001140513"/>
    </source>
</evidence>
<dbReference type="OrthoDB" id="1637350at2759"/>
<dbReference type="InterPro" id="IPR011050">
    <property type="entry name" value="Pectin_lyase_fold/virulence"/>
</dbReference>
<evidence type="ECO:0000256" key="10">
    <source>
        <dbReference type="ARBA" id="ARBA00023239"/>
    </source>
</evidence>
<dbReference type="RefSeq" id="XP_056068117.1">
    <property type="nucleotide sequence ID" value="XM_056218852.1"/>
</dbReference>
<dbReference type="Pfam" id="PF00544">
    <property type="entry name" value="Pectate_lyase_4"/>
    <property type="match status" value="1"/>
</dbReference>